<dbReference type="InterPro" id="IPR032466">
    <property type="entry name" value="Metal_Hydrolase"/>
</dbReference>
<keyword evidence="1 3" id="KW-0210">Decarboxylase</keyword>
<evidence type="ECO:0000313" key="6">
    <source>
        <dbReference type="Proteomes" id="UP000033647"/>
    </source>
</evidence>
<dbReference type="GO" id="GO:0016831">
    <property type="term" value="F:carboxy-lyase activity"/>
    <property type="evidence" value="ECO:0007669"/>
    <property type="project" value="UniProtKB-KW"/>
</dbReference>
<dbReference type="SUPFAM" id="SSF54695">
    <property type="entry name" value="POZ domain"/>
    <property type="match status" value="1"/>
</dbReference>
<comment type="caution">
    <text evidence="5">The sequence shown here is derived from an EMBL/GenBank/DDBJ whole genome shotgun (WGS) entry which is preliminary data.</text>
</comment>
<evidence type="ECO:0000313" key="5">
    <source>
        <dbReference type="EMBL" id="KJX98888.1"/>
    </source>
</evidence>
<dbReference type="FunFam" id="3.20.20.140:FF:000099">
    <property type="entry name" value="Amidohydrolase 2"/>
    <property type="match status" value="1"/>
</dbReference>
<dbReference type="InterPro" id="IPR011333">
    <property type="entry name" value="SKP1/BTB/POZ_sf"/>
</dbReference>
<sequence>MIPPIIALEEHYLSPVVLDAFDEEFQEQFKAIPAAKSMLSDLGDLRLKEMAKGKISMQVVSHACSPGGPSPDQCRQGNDQMATSIEKNKDRFAGFAVLPVSDPEASAKELERCVKDLGFVGALIDNHANGKYFDGDEYDVMWRVAEELDVAIYLHPTWPAENMMHQYTGNFTDGASRSLGASGWGWHTETGLHVLRLFAAGLFDKFPKLKIIIGHFGEMLPFMIQRVVNLSGRWGDIKRNFKEVWEENIWITTSGVWSLDPLRCILGNTKIDHILFSVDYPFERNENGLKWLEELEQSGLVSQEELEMIAYKNSEKLLRIKAPNNLNAAIVTIAVGPEQRLFAAHEDVLSKSPFFADSCRAQFFSSTGKRIELPRETPEVFSAILEYLYKGDYTPKINFDKKRNSWYLEHVDGGTATGMNESTIFTPSGVAVLKDTVIYCSAHRYNLPELQRLALKKQGLQSGVQCSTILSSARFAYANTSATDSKLRAHYLALIIRSRSTFKRSGTMQMEMEAGGSPLFFDLFVAMVNHLDDVSSARSPRS</sequence>
<comment type="similarity">
    <text evidence="3">Belongs to the metallo-dependent hydrolases superfamily.</text>
</comment>
<dbReference type="Gene3D" id="3.20.20.140">
    <property type="entry name" value="Metal-dependent hydrolases"/>
    <property type="match status" value="1"/>
</dbReference>
<keyword evidence="2 3" id="KW-0456">Lyase</keyword>
<feature type="domain" description="BTB" evidence="4">
    <location>
        <begin position="329"/>
        <end position="397"/>
    </location>
</feature>
<dbReference type="Gene3D" id="3.30.710.10">
    <property type="entry name" value="Potassium Channel Kv1.1, Chain A"/>
    <property type="match status" value="1"/>
</dbReference>
<dbReference type="Proteomes" id="UP000033647">
    <property type="component" value="Unassembled WGS sequence"/>
</dbReference>
<dbReference type="SUPFAM" id="SSF51556">
    <property type="entry name" value="Metallo-dependent hydrolases"/>
    <property type="match status" value="1"/>
</dbReference>
<dbReference type="GO" id="GO:0005829">
    <property type="term" value="C:cytosol"/>
    <property type="evidence" value="ECO:0007669"/>
    <property type="project" value="TreeGrafter"/>
</dbReference>
<dbReference type="Pfam" id="PF04909">
    <property type="entry name" value="Amidohydro_2"/>
    <property type="match status" value="1"/>
</dbReference>
<gene>
    <name evidence="5" type="ORF">TI39_contig385g00004</name>
</gene>
<dbReference type="GO" id="GO:0016787">
    <property type="term" value="F:hydrolase activity"/>
    <property type="evidence" value="ECO:0007669"/>
    <property type="project" value="InterPro"/>
</dbReference>
<dbReference type="EMBL" id="LAFY01000377">
    <property type="protein sequence ID" value="KJX98888.1"/>
    <property type="molecule type" value="Genomic_DNA"/>
</dbReference>
<evidence type="ECO:0000256" key="1">
    <source>
        <dbReference type="ARBA" id="ARBA00022793"/>
    </source>
</evidence>
<dbReference type="PROSITE" id="PS50097">
    <property type="entry name" value="BTB"/>
    <property type="match status" value="1"/>
</dbReference>
<dbReference type="InterPro" id="IPR006680">
    <property type="entry name" value="Amidohydro-rel"/>
</dbReference>
<dbReference type="PANTHER" id="PTHR21240:SF30">
    <property type="entry name" value="AMIDOHYDROLASE-RELATED DOMAIN-CONTAINING PROTEIN-RELATED"/>
    <property type="match status" value="1"/>
</dbReference>
<dbReference type="PANTHER" id="PTHR21240">
    <property type="entry name" value="2-AMINO-3-CARBOXYLMUCONATE-6-SEMIALDEHYDE DECARBOXYLASE"/>
    <property type="match status" value="1"/>
</dbReference>
<dbReference type="Pfam" id="PF00651">
    <property type="entry name" value="BTB"/>
    <property type="match status" value="1"/>
</dbReference>
<dbReference type="AlphaFoldDB" id="A0A0F4GNR8"/>
<organism evidence="5 6">
    <name type="scientific">Zymoseptoria brevis</name>
    <dbReference type="NCBI Taxonomy" id="1047168"/>
    <lineage>
        <taxon>Eukaryota</taxon>
        <taxon>Fungi</taxon>
        <taxon>Dikarya</taxon>
        <taxon>Ascomycota</taxon>
        <taxon>Pezizomycotina</taxon>
        <taxon>Dothideomycetes</taxon>
        <taxon>Dothideomycetidae</taxon>
        <taxon>Mycosphaerellales</taxon>
        <taxon>Mycosphaerellaceae</taxon>
        <taxon>Zymoseptoria</taxon>
    </lineage>
</organism>
<protein>
    <recommendedName>
        <fullName evidence="4">BTB domain-containing protein</fullName>
    </recommendedName>
</protein>
<evidence type="ECO:0000259" key="4">
    <source>
        <dbReference type="PROSITE" id="PS50097"/>
    </source>
</evidence>
<dbReference type="InterPro" id="IPR000210">
    <property type="entry name" value="BTB/POZ_dom"/>
</dbReference>
<name>A0A0F4GNR8_9PEZI</name>
<evidence type="ECO:0000256" key="3">
    <source>
        <dbReference type="RuleBase" id="RU366045"/>
    </source>
</evidence>
<dbReference type="InterPro" id="IPR032465">
    <property type="entry name" value="ACMSD"/>
</dbReference>
<dbReference type="GO" id="GO:0019748">
    <property type="term" value="P:secondary metabolic process"/>
    <property type="evidence" value="ECO:0007669"/>
    <property type="project" value="TreeGrafter"/>
</dbReference>
<accession>A0A0F4GNR8</accession>
<keyword evidence="6" id="KW-1185">Reference proteome</keyword>
<reference evidence="5 6" key="1">
    <citation type="submission" date="2015-03" db="EMBL/GenBank/DDBJ databases">
        <title>RNA-seq based gene annotation and comparative genomics of four Zymoseptoria species reveal species-specific pathogenicity related genes and transposable element activity.</title>
        <authorList>
            <person name="Grandaubert J."/>
            <person name="Bhattacharyya A."/>
            <person name="Stukenbrock E.H."/>
        </authorList>
    </citation>
    <scope>NUCLEOTIDE SEQUENCE [LARGE SCALE GENOMIC DNA]</scope>
    <source>
        <strain evidence="5 6">Zb18110</strain>
    </source>
</reference>
<proteinExistence type="inferred from homology"/>
<dbReference type="OrthoDB" id="432010at2759"/>
<dbReference type="STRING" id="1047168.A0A0F4GNR8"/>
<dbReference type="CDD" id="cd18186">
    <property type="entry name" value="BTB_POZ_ZBTB_KLHL-like"/>
    <property type="match status" value="1"/>
</dbReference>
<evidence type="ECO:0000256" key="2">
    <source>
        <dbReference type="ARBA" id="ARBA00023239"/>
    </source>
</evidence>